<evidence type="ECO:0000256" key="11">
    <source>
        <dbReference type="ARBA" id="ARBA00023157"/>
    </source>
</evidence>
<evidence type="ECO:0000313" key="22">
    <source>
        <dbReference type="Proteomes" id="UP000694561"/>
    </source>
</evidence>
<evidence type="ECO:0000259" key="20">
    <source>
        <dbReference type="PROSITE" id="PS50056"/>
    </source>
</evidence>
<reference evidence="21" key="1">
    <citation type="submission" date="2025-08" db="UniProtKB">
        <authorList>
            <consortium name="Ensembl"/>
        </authorList>
    </citation>
    <scope>IDENTIFICATION</scope>
</reference>
<proteinExistence type="inferred from homology"/>
<dbReference type="AlphaFoldDB" id="A0A8C6AMD9"/>
<dbReference type="Proteomes" id="UP000694561">
    <property type="component" value="Unplaced"/>
</dbReference>
<dbReference type="InterPro" id="IPR000242">
    <property type="entry name" value="PTP_cat"/>
</dbReference>
<comment type="catalytic activity">
    <reaction evidence="14">
        <text>O-phospho-L-tyrosyl-[protein] + H2O = L-tyrosyl-[protein] + phosphate</text>
        <dbReference type="Rhea" id="RHEA:10684"/>
        <dbReference type="Rhea" id="RHEA-COMP:10136"/>
        <dbReference type="Rhea" id="RHEA-COMP:20101"/>
        <dbReference type="ChEBI" id="CHEBI:15377"/>
        <dbReference type="ChEBI" id="CHEBI:43474"/>
        <dbReference type="ChEBI" id="CHEBI:46858"/>
        <dbReference type="ChEBI" id="CHEBI:61978"/>
        <dbReference type="EC" id="3.1.3.48"/>
    </reaction>
</comment>
<evidence type="ECO:0000256" key="5">
    <source>
        <dbReference type="ARBA" id="ARBA00022475"/>
    </source>
</evidence>
<comment type="subcellular location">
    <subcellularLocation>
        <location evidence="1">Cell membrane</location>
    </subcellularLocation>
    <subcellularLocation>
        <location evidence="2">Early endosome</location>
    </subcellularLocation>
</comment>
<keyword evidence="10" id="KW-0472">Membrane</keyword>
<evidence type="ECO:0000256" key="19">
    <source>
        <dbReference type="SAM" id="SignalP"/>
    </source>
</evidence>
<dbReference type="InterPro" id="IPR029021">
    <property type="entry name" value="Prot-tyrosine_phosphatase-like"/>
</dbReference>
<keyword evidence="8" id="KW-0378">Hydrolase</keyword>
<dbReference type="SMART" id="SM00404">
    <property type="entry name" value="PTPc_motif"/>
    <property type="match status" value="1"/>
</dbReference>
<dbReference type="EC" id="3.1.3.48" evidence="4"/>
<dbReference type="InterPro" id="IPR003595">
    <property type="entry name" value="Tyr_Pase_cat"/>
</dbReference>
<evidence type="ECO:0000256" key="9">
    <source>
        <dbReference type="ARBA" id="ARBA00022912"/>
    </source>
</evidence>
<dbReference type="GO" id="GO:0004725">
    <property type="term" value="F:protein tyrosine phosphatase activity"/>
    <property type="evidence" value="ECO:0007669"/>
    <property type="project" value="UniProtKB-EC"/>
</dbReference>
<keyword evidence="11" id="KW-1015">Disulfide bond</keyword>
<evidence type="ECO:0000256" key="8">
    <source>
        <dbReference type="ARBA" id="ARBA00022801"/>
    </source>
</evidence>
<dbReference type="GO" id="GO:0005769">
    <property type="term" value="C:early endosome"/>
    <property type="evidence" value="ECO:0007669"/>
    <property type="project" value="UniProtKB-SubCell"/>
</dbReference>
<comment type="subunit">
    <text evidence="16">Interacts with tubulin.</text>
</comment>
<keyword evidence="6" id="KW-0488">Methylation</keyword>
<dbReference type="Gene3D" id="3.90.190.10">
    <property type="entry name" value="Protein tyrosine phosphatase superfamily"/>
    <property type="match status" value="1"/>
</dbReference>
<evidence type="ECO:0000256" key="10">
    <source>
        <dbReference type="ARBA" id="ARBA00023136"/>
    </source>
</evidence>
<evidence type="ECO:0000256" key="13">
    <source>
        <dbReference type="ARBA" id="ARBA00023289"/>
    </source>
</evidence>
<name>A0A8C6AMD9_MONMO</name>
<keyword evidence="5" id="KW-1003">Cell membrane</keyword>
<accession>A0A8C6AMD9</accession>
<gene>
    <name evidence="21" type="primary">PTP4A3</name>
</gene>
<feature type="signal peptide" evidence="19">
    <location>
        <begin position="1"/>
        <end position="18"/>
    </location>
</feature>
<keyword evidence="7" id="KW-0967">Endosome</keyword>
<dbReference type="Pfam" id="PF00102">
    <property type="entry name" value="Y_phosphatase"/>
    <property type="match status" value="1"/>
</dbReference>
<evidence type="ECO:0000256" key="18">
    <source>
        <dbReference type="ARBA" id="ARBA00082375"/>
    </source>
</evidence>
<evidence type="ECO:0000256" key="16">
    <source>
        <dbReference type="ARBA" id="ARBA00064590"/>
    </source>
</evidence>
<dbReference type="InterPro" id="IPR000387">
    <property type="entry name" value="Tyr_Pase_dom"/>
</dbReference>
<dbReference type="PANTHER" id="PTHR23339">
    <property type="entry name" value="TYROSINE SPECIFIC PROTEIN PHOSPHATASE AND DUAL SPECIFICITY PROTEIN PHOSPHATASE"/>
    <property type="match status" value="1"/>
</dbReference>
<evidence type="ECO:0000256" key="4">
    <source>
        <dbReference type="ARBA" id="ARBA00013064"/>
    </source>
</evidence>
<evidence type="ECO:0000256" key="6">
    <source>
        <dbReference type="ARBA" id="ARBA00022481"/>
    </source>
</evidence>
<feature type="domain" description="Tyrosine specific protein phosphatases" evidence="20">
    <location>
        <begin position="178"/>
        <end position="244"/>
    </location>
</feature>
<keyword evidence="12" id="KW-0449">Lipoprotein</keyword>
<protein>
    <recommendedName>
        <fullName evidence="17">Protein tyrosine phosphatase type IVA 3</fullName>
        <ecNumber evidence="4">3.1.3.48</ecNumber>
    </recommendedName>
    <alternativeName>
        <fullName evidence="18">Protein-tyrosine phosphatase 4a3</fullName>
    </alternativeName>
</protein>
<comment type="similarity">
    <text evidence="3">Belongs to the protein-tyrosine phosphatase family.</text>
</comment>
<dbReference type="RefSeq" id="XP_029078858.1">
    <property type="nucleotide sequence ID" value="XM_029223025.1"/>
</dbReference>
<sequence>MWMYSTALSLLHWDLSASILTGPGLLCAAVLGAGDTDRHMSPCLWARPLGPPDPEPLRLGEGQALAPESQCGLMGRGVGLPGLLEEKSRVFRGGFLEERAAEGAERMKRSLAVGSSLALCPGPHLVGSRHPLCFPRARGQASLCPSPHLLAWRALTGCFLPQDWPFDDGAPPPGRVVEDWLSLLKTKFCDDPGSCVAVHCVAGLGRAPVLVALALIESGMKYEDAIQFIRQKRRGAINSKQLTYLEKYRPKQRLRFKDPHAHKTKCCVM</sequence>
<evidence type="ECO:0000256" key="14">
    <source>
        <dbReference type="ARBA" id="ARBA00051722"/>
    </source>
</evidence>
<evidence type="ECO:0000256" key="2">
    <source>
        <dbReference type="ARBA" id="ARBA00004412"/>
    </source>
</evidence>
<evidence type="ECO:0000256" key="1">
    <source>
        <dbReference type="ARBA" id="ARBA00004236"/>
    </source>
</evidence>
<reference evidence="21" key="2">
    <citation type="submission" date="2025-09" db="UniProtKB">
        <authorList>
            <consortium name="Ensembl"/>
        </authorList>
    </citation>
    <scope>IDENTIFICATION</scope>
</reference>
<evidence type="ECO:0000313" key="21">
    <source>
        <dbReference type="Ensembl" id="ENSMMNP00015003775.1"/>
    </source>
</evidence>
<dbReference type="GO" id="GO:0005886">
    <property type="term" value="C:plasma membrane"/>
    <property type="evidence" value="ECO:0007669"/>
    <property type="project" value="UniProtKB-SubCell"/>
</dbReference>
<comment type="function">
    <text evidence="15">Protein tyrosine phosphatase which stimulates progression from G1 into S phase during mitosis. Enhances cell proliferation, cell motility and invasive activity, and promotes cancer metastasis. May be involved in the progression of cardiac hypertrophy by inhibiting intracellular calcium mobilization in response to angiotensin II.</text>
</comment>
<keyword evidence="9" id="KW-0904">Protein phosphatase</keyword>
<evidence type="ECO:0000256" key="12">
    <source>
        <dbReference type="ARBA" id="ARBA00023288"/>
    </source>
</evidence>
<dbReference type="GeneTree" id="ENSGT00940000159581"/>
<feature type="chain" id="PRO_5034305497" description="Protein tyrosine phosphatase type IVA 3" evidence="19">
    <location>
        <begin position="19"/>
        <end position="269"/>
    </location>
</feature>
<evidence type="ECO:0000256" key="3">
    <source>
        <dbReference type="ARBA" id="ARBA00009580"/>
    </source>
</evidence>
<dbReference type="Ensembl" id="ENSMMNT00015004158.1">
    <property type="protein sequence ID" value="ENSMMNP00015003775.1"/>
    <property type="gene ID" value="ENSMMNG00015002865.1"/>
</dbReference>
<evidence type="ECO:0000256" key="7">
    <source>
        <dbReference type="ARBA" id="ARBA00022753"/>
    </source>
</evidence>
<evidence type="ECO:0000256" key="17">
    <source>
        <dbReference type="ARBA" id="ARBA00069015"/>
    </source>
</evidence>
<dbReference type="PROSITE" id="PS50056">
    <property type="entry name" value="TYR_PHOSPHATASE_2"/>
    <property type="match status" value="1"/>
</dbReference>
<dbReference type="OrthoDB" id="5632at2759"/>
<evidence type="ECO:0000256" key="15">
    <source>
        <dbReference type="ARBA" id="ARBA00057132"/>
    </source>
</evidence>
<dbReference type="GO" id="GO:0043542">
    <property type="term" value="P:endothelial cell migration"/>
    <property type="evidence" value="ECO:0007669"/>
    <property type="project" value="UniProtKB-ARBA"/>
</dbReference>
<dbReference type="GO" id="GO:0009966">
    <property type="term" value="P:regulation of signal transduction"/>
    <property type="evidence" value="ECO:0007669"/>
    <property type="project" value="UniProtKB-ARBA"/>
</dbReference>
<dbReference type="CTD" id="11156"/>
<keyword evidence="13" id="KW-0636">Prenylation</keyword>
<dbReference type="SUPFAM" id="SSF52799">
    <property type="entry name" value="(Phosphotyrosine protein) phosphatases II"/>
    <property type="match status" value="1"/>
</dbReference>
<dbReference type="FunFam" id="3.90.190.10:FF:000105">
    <property type="entry name" value="Protein tyrosine phosphatase type IVA 3"/>
    <property type="match status" value="1"/>
</dbReference>
<organism evidence="21 22">
    <name type="scientific">Monodon monoceros</name>
    <name type="common">Narwhal</name>
    <name type="synonym">Ceratodon monodon</name>
    <dbReference type="NCBI Taxonomy" id="40151"/>
    <lineage>
        <taxon>Eukaryota</taxon>
        <taxon>Metazoa</taxon>
        <taxon>Chordata</taxon>
        <taxon>Craniata</taxon>
        <taxon>Vertebrata</taxon>
        <taxon>Euteleostomi</taxon>
        <taxon>Mammalia</taxon>
        <taxon>Eutheria</taxon>
        <taxon>Laurasiatheria</taxon>
        <taxon>Artiodactyla</taxon>
        <taxon>Whippomorpha</taxon>
        <taxon>Cetacea</taxon>
        <taxon>Odontoceti</taxon>
        <taxon>Monodontidae</taxon>
        <taxon>Monodon</taxon>
    </lineage>
</organism>
<keyword evidence="22" id="KW-1185">Reference proteome</keyword>
<dbReference type="InterPro" id="IPR050561">
    <property type="entry name" value="PTP"/>
</dbReference>
<keyword evidence="19" id="KW-0732">Signal</keyword>
<dbReference type="GeneID" id="114895535"/>